<keyword evidence="3" id="KW-1185">Reference proteome</keyword>
<feature type="compositionally biased region" description="Basic and acidic residues" evidence="1">
    <location>
        <begin position="65"/>
        <end position="93"/>
    </location>
</feature>
<organism evidence="3 4">
    <name type="scientific">Neodiprion lecontei</name>
    <name type="common">Redheaded pine sawfly</name>
    <dbReference type="NCBI Taxonomy" id="441921"/>
    <lineage>
        <taxon>Eukaryota</taxon>
        <taxon>Metazoa</taxon>
        <taxon>Ecdysozoa</taxon>
        <taxon>Arthropoda</taxon>
        <taxon>Hexapoda</taxon>
        <taxon>Insecta</taxon>
        <taxon>Pterygota</taxon>
        <taxon>Neoptera</taxon>
        <taxon>Endopterygota</taxon>
        <taxon>Hymenoptera</taxon>
        <taxon>Tenthredinoidea</taxon>
        <taxon>Diprionidae</taxon>
        <taxon>Diprioninae</taxon>
        <taxon>Neodiprion</taxon>
    </lineage>
</organism>
<feature type="region of interest" description="Disordered" evidence="1">
    <location>
        <begin position="159"/>
        <end position="191"/>
    </location>
</feature>
<feature type="compositionally biased region" description="Basic and acidic residues" evidence="1">
    <location>
        <begin position="516"/>
        <end position="526"/>
    </location>
</feature>
<feature type="region of interest" description="Disordered" evidence="1">
    <location>
        <begin position="286"/>
        <end position="310"/>
    </location>
</feature>
<name>A0ABM3FW15_NEOLC</name>
<keyword evidence="2" id="KW-0732">Signal</keyword>
<proteinExistence type="predicted"/>
<evidence type="ECO:0000256" key="2">
    <source>
        <dbReference type="SAM" id="SignalP"/>
    </source>
</evidence>
<accession>A0ABM3FW15</accession>
<gene>
    <name evidence="4" type="primary">LOC107227058</name>
</gene>
<protein>
    <submittedName>
        <fullName evidence="4">Uncharacterized protein LOC107227058 isoform X1</fullName>
    </submittedName>
</protein>
<feature type="region of interest" description="Disordered" evidence="1">
    <location>
        <begin position="541"/>
        <end position="562"/>
    </location>
</feature>
<dbReference type="Proteomes" id="UP000829291">
    <property type="component" value="Chromosome 4"/>
</dbReference>
<feature type="compositionally biased region" description="Basic and acidic residues" evidence="1">
    <location>
        <begin position="492"/>
        <end position="505"/>
    </location>
</feature>
<feature type="region of interest" description="Disordered" evidence="1">
    <location>
        <begin position="492"/>
        <end position="526"/>
    </location>
</feature>
<dbReference type="GeneID" id="107227058"/>
<feature type="compositionally biased region" description="Basic and acidic residues" evidence="1">
    <location>
        <begin position="542"/>
        <end position="562"/>
    </location>
</feature>
<evidence type="ECO:0000256" key="1">
    <source>
        <dbReference type="SAM" id="MobiDB-lite"/>
    </source>
</evidence>
<dbReference type="RefSeq" id="XP_046592210.1">
    <property type="nucleotide sequence ID" value="XM_046736254.1"/>
</dbReference>
<feature type="signal peptide" evidence="2">
    <location>
        <begin position="1"/>
        <end position="25"/>
    </location>
</feature>
<reference evidence="4" key="1">
    <citation type="submission" date="2025-08" db="UniProtKB">
        <authorList>
            <consortium name="RefSeq"/>
        </authorList>
    </citation>
    <scope>IDENTIFICATION</scope>
    <source>
        <tissue evidence="4">Thorax and Abdomen</tissue>
    </source>
</reference>
<evidence type="ECO:0000313" key="3">
    <source>
        <dbReference type="Proteomes" id="UP000829291"/>
    </source>
</evidence>
<feature type="chain" id="PRO_5045076337" evidence="2">
    <location>
        <begin position="26"/>
        <end position="716"/>
    </location>
</feature>
<feature type="compositionally biased region" description="Polar residues" evidence="1">
    <location>
        <begin position="29"/>
        <end position="52"/>
    </location>
</feature>
<feature type="region of interest" description="Disordered" evidence="1">
    <location>
        <begin position="28"/>
        <end position="104"/>
    </location>
</feature>
<evidence type="ECO:0000313" key="4">
    <source>
        <dbReference type="RefSeq" id="XP_046592210.1"/>
    </source>
</evidence>
<sequence>MTIGRMKQRVAVALAAVWLASIVGASVPSGETTTFSNPRSSGPSPDQYTPSHRNPRSYLEDEEYRQDWMNDEPPRIRVPDRGEKFTPVKDLRRPGGSSPESDGRYGIMERRLFEIFGNSEERNPSKLEDIEKDDELDNAEAMRLSSIKLAFDEPIVSDELEEDWEGEEPEDETMHQDDFLADDPFEDEGPGSVEVYKLDLSRERPSLGVQTQPRKTNVRYKSKVPKKVGAYDQMIFKTKSSEASESKSTNHVSKSAKLDEFSASSRSLKDRIFGVGGVPELQVGCEGTEVSQRQKRSDFEDTNKPVMPTVPLLIEPDYDSDEYLDLTNDAGKVAYLQKIATSGYSGRGDMDPRIKSPGELEAKRLLRKDNFPTRGDLGTSANPNVTEMLGSRTYPHRRQVSFVEEEKFETKTRSKRSEPWGYSEEEKTLGYKKKHRHNKQWCKRNKNDPRCKWGKNKGKIVGRIIRKNGKPNDKIPRKFRGKNGNLLRKLDMKGRRRTFENITDRRRQHSLQLQHDQPDESPKDDVNQKYLDKFLKQMTPKVRPDINKLSNEEGKDNSPREIRLSDKTIGKLEPGKGKPVPVETDLVRLSYWKTLPTKAVIKIFDEKRSVIRTETPPVIANRYNPKDFRGLEPAESGPSVPGFPVPNQSSDLIPGPPVCALAITNCCGNQLSTNCLESYGCIGAHWDYELCSAERKSAALAEINTYYQNLKSQPTA</sequence>
<feature type="compositionally biased region" description="Acidic residues" evidence="1">
    <location>
        <begin position="159"/>
        <end position="171"/>
    </location>
</feature>
<feature type="compositionally biased region" description="Acidic residues" evidence="1">
    <location>
        <begin position="179"/>
        <end position="189"/>
    </location>
</feature>